<dbReference type="Gene3D" id="1.10.238.10">
    <property type="entry name" value="EF-hand"/>
    <property type="match status" value="2"/>
</dbReference>
<evidence type="ECO:0000313" key="9">
    <source>
        <dbReference type="EMBL" id="OAF68866.1"/>
    </source>
</evidence>
<evidence type="ECO:0000256" key="3">
    <source>
        <dbReference type="ARBA" id="ARBA00022837"/>
    </source>
</evidence>
<dbReference type="Pfam" id="PF13405">
    <property type="entry name" value="EF-hand_6"/>
    <property type="match status" value="1"/>
</dbReference>
<keyword evidence="4" id="KW-0518">Myosin</keyword>
<dbReference type="PROSITE" id="PS00018">
    <property type="entry name" value="EF_HAND_1"/>
    <property type="match status" value="1"/>
</dbReference>
<sequence length="234" mass="26817">MSSARKNFIKKKDDSPILGQKNVKKPSTLEKNKTNVNRKSSNAKSIELETPKETTAPKEVSEVKLESEHLKKKEVKDVKKPRHTSNVFALFKQVQIQEFKEAFTMIDQNRDGFIDENDLAAMYANIGRDADPETLHQMLNEAPGQLNFTTFLTLFGEKMHGSDSETMLMDSFAMFDKEGKGKIPFNYFKELLTEVGDQFTEDELRNTLKDAPIDNDELDYIKFVETIKHGNQED</sequence>
<keyword evidence="1" id="KW-0479">Metal-binding</keyword>
<dbReference type="EMBL" id="LWCA01000375">
    <property type="protein sequence ID" value="OAF68866.1"/>
    <property type="molecule type" value="Genomic_DNA"/>
</dbReference>
<dbReference type="PROSITE" id="PS50222">
    <property type="entry name" value="EF_HAND_2"/>
    <property type="match status" value="2"/>
</dbReference>
<proteinExistence type="predicted"/>
<keyword evidence="10" id="KW-1185">Reference proteome</keyword>
<evidence type="ECO:0000313" key="10">
    <source>
        <dbReference type="Proteomes" id="UP000078046"/>
    </source>
</evidence>
<feature type="compositionally biased region" description="Basic and acidic residues" evidence="7">
    <location>
        <begin position="46"/>
        <end position="69"/>
    </location>
</feature>
<organism evidence="9 10">
    <name type="scientific">Intoshia linei</name>
    <dbReference type="NCBI Taxonomy" id="1819745"/>
    <lineage>
        <taxon>Eukaryota</taxon>
        <taxon>Metazoa</taxon>
        <taxon>Spiralia</taxon>
        <taxon>Lophotrochozoa</taxon>
        <taxon>Mesozoa</taxon>
        <taxon>Orthonectida</taxon>
        <taxon>Rhopaluridae</taxon>
        <taxon>Intoshia</taxon>
    </lineage>
</organism>
<evidence type="ECO:0000256" key="1">
    <source>
        <dbReference type="ARBA" id="ARBA00022723"/>
    </source>
</evidence>
<dbReference type="GO" id="GO:0005509">
    <property type="term" value="F:calcium ion binding"/>
    <property type="evidence" value="ECO:0007669"/>
    <property type="project" value="InterPro"/>
</dbReference>
<dbReference type="PANTHER" id="PTHR23049">
    <property type="entry name" value="MYOSIN REGULATORY LIGHT CHAIN 2"/>
    <property type="match status" value="1"/>
</dbReference>
<dbReference type="Proteomes" id="UP000078046">
    <property type="component" value="Unassembled WGS sequence"/>
</dbReference>
<dbReference type="GO" id="GO:0016459">
    <property type="term" value="C:myosin complex"/>
    <property type="evidence" value="ECO:0007669"/>
    <property type="project" value="UniProtKB-KW"/>
</dbReference>
<dbReference type="SMART" id="SM00054">
    <property type="entry name" value="EFh"/>
    <property type="match status" value="2"/>
</dbReference>
<evidence type="ECO:0000256" key="7">
    <source>
        <dbReference type="SAM" id="MobiDB-lite"/>
    </source>
</evidence>
<accession>A0A177B3R2</accession>
<evidence type="ECO:0000256" key="2">
    <source>
        <dbReference type="ARBA" id="ARBA00022737"/>
    </source>
</evidence>
<dbReference type="FunFam" id="1.10.238.10:FF:000007">
    <property type="entry name" value="Putative myosin regulatory light chain sqh"/>
    <property type="match status" value="1"/>
</dbReference>
<dbReference type="InterPro" id="IPR002048">
    <property type="entry name" value="EF_hand_dom"/>
</dbReference>
<dbReference type="SUPFAM" id="SSF47473">
    <property type="entry name" value="EF-hand"/>
    <property type="match status" value="1"/>
</dbReference>
<dbReference type="InterPro" id="IPR018247">
    <property type="entry name" value="EF_Hand_1_Ca_BS"/>
</dbReference>
<name>A0A177B3R2_9BILA</name>
<feature type="domain" description="EF-hand" evidence="8">
    <location>
        <begin position="94"/>
        <end position="129"/>
    </location>
</feature>
<gene>
    <name evidence="9" type="ORF">A3Q56_03401</name>
</gene>
<reference evidence="9 10" key="1">
    <citation type="submission" date="2016-04" db="EMBL/GenBank/DDBJ databases">
        <title>The genome of Intoshia linei affirms orthonectids as highly simplified spiralians.</title>
        <authorList>
            <person name="Mikhailov K.V."/>
            <person name="Slusarev G.S."/>
            <person name="Nikitin M.A."/>
            <person name="Logacheva M.D."/>
            <person name="Penin A."/>
            <person name="Aleoshin V."/>
            <person name="Panchin Y.V."/>
        </authorList>
    </citation>
    <scope>NUCLEOTIDE SEQUENCE [LARGE SCALE GENOMIC DNA]</scope>
    <source>
        <strain evidence="9">Intl2013</strain>
        <tissue evidence="9">Whole animal</tissue>
    </source>
</reference>
<protein>
    <submittedName>
        <fullName evidence="9">Myosin regulatory light chain, striated adductor muscle</fullName>
    </submittedName>
</protein>
<keyword evidence="5" id="KW-0505">Motor protein</keyword>
<feature type="region of interest" description="Disordered" evidence="7">
    <location>
        <begin position="1"/>
        <end position="69"/>
    </location>
</feature>
<dbReference type="OrthoDB" id="429467at2759"/>
<dbReference type="InterPro" id="IPR011992">
    <property type="entry name" value="EF-hand-dom_pair"/>
</dbReference>
<keyword evidence="6" id="KW-0514">Muscle protein</keyword>
<feature type="domain" description="EF-hand" evidence="8">
    <location>
        <begin position="163"/>
        <end position="198"/>
    </location>
</feature>
<evidence type="ECO:0000256" key="4">
    <source>
        <dbReference type="ARBA" id="ARBA00023123"/>
    </source>
</evidence>
<feature type="compositionally biased region" description="Polar residues" evidence="7">
    <location>
        <begin position="34"/>
        <end position="44"/>
    </location>
</feature>
<keyword evidence="2" id="KW-0677">Repeat</keyword>
<keyword evidence="3" id="KW-0106">Calcium</keyword>
<evidence type="ECO:0000256" key="6">
    <source>
        <dbReference type="ARBA" id="ARBA00023179"/>
    </source>
</evidence>
<dbReference type="InterPro" id="IPR050403">
    <property type="entry name" value="Myosin_RLC"/>
</dbReference>
<evidence type="ECO:0000256" key="5">
    <source>
        <dbReference type="ARBA" id="ARBA00023175"/>
    </source>
</evidence>
<dbReference type="AlphaFoldDB" id="A0A177B3R2"/>
<comment type="caution">
    <text evidence="9">The sequence shown here is derived from an EMBL/GenBank/DDBJ whole genome shotgun (WGS) entry which is preliminary data.</text>
</comment>
<evidence type="ECO:0000259" key="8">
    <source>
        <dbReference type="PROSITE" id="PS50222"/>
    </source>
</evidence>